<dbReference type="Gene3D" id="3.90.1150.10">
    <property type="entry name" value="Aspartate Aminotransferase, domain 1"/>
    <property type="match status" value="1"/>
</dbReference>
<dbReference type="InterPro" id="IPR015424">
    <property type="entry name" value="PyrdxlP-dep_Trfase"/>
</dbReference>
<evidence type="ECO:0000256" key="9">
    <source>
        <dbReference type="HAMAP-Rule" id="MF_01107"/>
    </source>
</evidence>
<keyword evidence="6" id="KW-0670">Pyruvate</keyword>
<gene>
    <name evidence="9" type="primary">argD</name>
    <name evidence="10" type="ordered locus">Desal_1626</name>
</gene>
<dbReference type="RefSeq" id="WP_015851504.1">
    <property type="nucleotide sequence ID" value="NC_012881.1"/>
</dbReference>
<comment type="subunit">
    <text evidence="1">Homotetramer.</text>
</comment>
<keyword evidence="11" id="KW-1185">Reference proteome</keyword>
<dbReference type="GO" id="GO:0030170">
    <property type="term" value="F:pyridoxal phosphate binding"/>
    <property type="evidence" value="ECO:0007669"/>
    <property type="project" value="InterPro"/>
</dbReference>
<feature type="binding site" evidence="9">
    <location>
        <begin position="225"/>
        <end position="228"/>
    </location>
    <ligand>
        <name>pyridoxal 5'-phosphate</name>
        <dbReference type="ChEBI" id="CHEBI:597326"/>
    </ligand>
</feature>
<dbReference type="SUPFAM" id="SSF53383">
    <property type="entry name" value="PLP-dependent transferases"/>
    <property type="match status" value="1"/>
</dbReference>
<comment type="pathway">
    <text evidence="8">Organosulfur degradation; alkanesulfonate degradation.</text>
</comment>
<dbReference type="GO" id="GO:0005737">
    <property type="term" value="C:cytoplasm"/>
    <property type="evidence" value="ECO:0007669"/>
    <property type="project" value="UniProtKB-SubCell"/>
</dbReference>
<feature type="binding site" evidence="9">
    <location>
        <position position="139"/>
    </location>
    <ligand>
        <name>pyridoxal 5'-phosphate</name>
        <dbReference type="ChEBI" id="CHEBI:597326"/>
    </ligand>
</feature>
<evidence type="ECO:0000256" key="1">
    <source>
        <dbReference type="ARBA" id="ARBA00011881"/>
    </source>
</evidence>
<feature type="binding site" evidence="9">
    <location>
        <position position="142"/>
    </location>
    <ligand>
        <name>N(2)-acetyl-L-ornithine</name>
        <dbReference type="ChEBI" id="CHEBI:57805"/>
    </ligand>
</feature>
<evidence type="ECO:0000256" key="4">
    <source>
        <dbReference type="ARBA" id="ARBA00022679"/>
    </source>
</evidence>
<dbReference type="GO" id="GO:0006526">
    <property type="term" value="P:L-arginine biosynthetic process"/>
    <property type="evidence" value="ECO:0007669"/>
    <property type="project" value="UniProtKB-UniRule"/>
</dbReference>
<comment type="similarity">
    <text evidence="9">Belongs to the class-III pyridoxal-phosphate-dependent aminotransferase family. ArgD subfamily.</text>
</comment>
<dbReference type="NCBIfam" id="NF002325">
    <property type="entry name" value="PRK01278.1"/>
    <property type="match status" value="1"/>
</dbReference>
<comment type="miscellaneous">
    <text evidence="9">May also have succinyldiaminopimelate aminotransferase activity, thus carrying out the corresponding step in lysine biosynthesis.</text>
</comment>
<keyword evidence="9" id="KW-0963">Cytoplasm</keyword>
<dbReference type="Pfam" id="PF00202">
    <property type="entry name" value="Aminotran_3"/>
    <property type="match status" value="1"/>
</dbReference>
<dbReference type="AlphaFoldDB" id="C6BSY4"/>
<evidence type="ECO:0000313" key="11">
    <source>
        <dbReference type="Proteomes" id="UP000002601"/>
    </source>
</evidence>
<dbReference type="Proteomes" id="UP000002601">
    <property type="component" value="Chromosome"/>
</dbReference>
<proteinExistence type="inferred from homology"/>
<dbReference type="NCBIfam" id="TIGR00707">
    <property type="entry name" value="argD"/>
    <property type="match status" value="1"/>
</dbReference>
<evidence type="ECO:0000256" key="8">
    <source>
        <dbReference type="ARBA" id="ARBA00060602"/>
    </source>
</evidence>
<keyword evidence="5 9" id="KW-0663">Pyridoxal phosphate</keyword>
<keyword evidence="9" id="KW-0055">Arginine biosynthesis</keyword>
<reference evidence="10 11" key="1">
    <citation type="submission" date="2009-06" db="EMBL/GenBank/DDBJ databases">
        <title>Complete sequence of Desulfovibrio salexigens DSM 2638.</title>
        <authorList>
            <consortium name="US DOE Joint Genome Institute"/>
            <person name="Lucas S."/>
            <person name="Copeland A."/>
            <person name="Lapidus A."/>
            <person name="Glavina del Rio T."/>
            <person name="Tice H."/>
            <person name="Bruce D."/>
            <person name="Goodwin L."/>
            <person name="Pitluck S."/>
            <person name="Munk A.C."/>
            <person name="Brettin T."/>
            <person name="Detter J.C."/>
            <person name="Han C."/>
            <person name="Tapia R."/>
            <person name="Larimer F."/>
            <person name="Land M."/>
            <person name="Hauser L."/>
            <person name="Kyrpides N."/>
            <person name="Anderson I."/>
            <person name="Wall J.D."/>
            <person name="Arkin A.P."/>
            <person name="Dehal P."/>
            <person name="Chivian D."/>
            <person name="Giles B."/>
            <person name="Hazen T.C."/>
        </authorList>
    </citation>
    <scope>NUCLEOTIDE SEQUENCE [LARGE SCALE GENOMIC DNA]</scope>
    <source>
        <strain evidence="11">ATCC 14822 / DSM 2638 / NCIMB 8403 / VKM B-1763</strain>
    </source>
</reference>
<dbReference type="KEGG" id="dsa:Desal_1626"/>
<comment type="subunit">
    <text evidence="9">Homodimer.</text>
</comment>
<evidence type="ECO:0000256" key="2">
    <source>
        <dbReference type="ARBA" id="ARBA00022576"/>
    </source>
</evidence>
<keyword evidence="4 9" id="KW-0808">Transferase</keyword>
<protein>
    <recommendedName>
        <fullName evidence="9">Acetylornithine aminotransferase</fullName>
        <shortName evidence="9">ACOAT</shortName>
        <ecNumber evidence="9">2.6.1.11</ecNumber>
    </recommendedName>
</protein>
<organism evidence="10 11">
    <name type="scientific">Maridesulfovibrio salexigens (strain ATCC 14822 / DSM 2638 / NCIMB 8403 / VKM B-1763)</name>
    <name type="common">Desulfovibrio salexigens</name>
    <dbReference type="NCBI Taxonomy" id="526222"/>
    <lineage>
        <taxon>Bacteria</taxon>
        <taxon>Pseudomonadati</taxon>
        <taxon>Thermodesulfobacteriota</taxon>
        <taxon>Desulfovibrionia</taxon>
        <taxon>Desulfovibrionales</taxon>
        <taxon>Desulfovibrionaceae</taxon>
        <taxon>Maridesulfovibrio</taxon>
    </lineage>
</organism>
<dbReference type="HOGENOM" id="CLU_016922_10_1_7"/>
<dbReference type="UniPathway" id="UPA00068">
    <property type="reaction ID" value="UER00109"/>
</dbReference>
<dbReference type="Gene3D" id="3.40.640.10">
    <property type="entry name" value="Type I PLP-dependent aspartate aminotransferase-like (Major domain)"/>
    <property type="match status" value="1"/>
</dbReference>
<keyword evidence="3 9" id="KW-0028">Amino-acid biosynthesis</keyword>
<dbReference type="InterPro" id="IPR015422">
    <property type="entry name" value="PyrdxlP-dep_Trfase_small"/>
</dbReference>
<comment type="catalytic activity">
    <reaction evidence="9">
        <text>N(2)-acetyl-L-ornithine + 2-oxoglutarate = N-acetyl-L-glutamate 5-semialdehyde + L-glutamate</text>
        <dbReference type="Rhea" id="RHEA:18049"/>
        <dbReference type="ChEBI" id="CHEBI:16810"/>
        <dbReference type="ChEBI" id="CHEBI:29123"/>
        <dbReference type="ChEBI" id="CHEBI:29985"/>
        <dbReference type="ChEBI" id="CHEBI:57805"/>
        <dbReference type="EC" id="2.6.1.11"/>
    </reaction>
</comment>
<name>C6BSY4_MARSD</name>
<evidence type="ECO:0000256" key="5">
    <source>
        <dbReference type="ARBA" id="ARBA00022898"/>
    </source>
</evidence>
<dbReference type="PANTHER" id="PTHR11986">
    <property type="entry name" value="AMINOTRANSFERASE CLASS III"/>
    <property type="match status" value="1"/>
</dbReference>
<dbReference type="InterPro" id="IPR004636">
    <property type="entry name" value="AcOrn/SuccOrn_fam"/>
</dbReference>
<comment type="cofactor">
    <cofactor evidence="9">
        <name>pyridoxal 5'-phosphate</name>
        <dbReference type="ChEBI" id="CHEBI:597326"/>
    </cofactor>
    <text evidence="9">Binds 1 pyridoxal phosphate per subunit.</text>
</comment>
<dbReference type="HAMAP" id="MF_01107">
    <property type="entry name" value="ArgD_aminotrans_3"/>
    <property type="match status" value="1"/>
</dbReference>
<sequence>MSKHDTLVAAEQNSICNTYGRYPLNVTKAKGSRIWDLDGKEYIDLLSGISVVNIGHCRDDLADIMAEQARKLVQVSNLFYQEEQVELAEKLIATCDADRVFFANSGAEANEAAIKLARRYMRTIKERDAFEIITLEGSFHGRTMATLTATGQYGPIKDGFAPLPEGFKYVPAGDAEALKAAITDKTAAVMIEMVQGEGGIKPLPEDYVKAVTELVKENDILLIVDEVQSGLCRTGKWWAHQHYGVTPHIFTSAKALANGLPMGAMLATEEVAKGFTPGSHATTFGGGALVSKVASKVIDIMTENKLDERAAELGDFFKAEAGKLQDKFPGKIKSVRGLGLMLGVELNFDGSEIFAALREQGFILNLTKGTILRLLPALTIDKDDLVAFLNAIEELLAEQA</sequence>
<dbReference type="InterPro" id="IPR005814">
    <property type="entry name" value="Aminotrans_3"/>
</dbReference>
<dbReference type="EC" id="2.6.1.11" evidence="9"/>
<dbReference type="FunFam" id="3.40.640.10:FF:000004">
    <property type="entry name" value="Acetylornithine aminotransferase"/>
    <property type="match status" value="1"/>
</dbReference>
<evidence type="ECO:0000256" key="7">
    <source>
        <dbReference type="ARBA" id="ARBA00052998"/>
    </source>
</evidence>
<dbReference type="PIRSF" id="PIRSF000521">
    <property type="entry name" value="Transaminase_4ab_Lys_Orn"/>
    <property type="match status" value="1"/>
</dbReference>
<evidence type="ECO:0000256" key="3">
    <source>
        <dbReference type="ARBA" id="ARBA00022605"/>
    </source>
</evidence>
<dbReference type="PROSITE" id="PS00600">
    <property type="entry name" value="AA_TRANSFER_CLASS_3"/>
    <property type="match status" value="1"/>
</dbReference>
<evidence type="ECO:0000313" key="10">
    <source>
        <dbReference type="EMBL" id="ACS79688.1"/>
    </source>
</evidence>
<comment type="pathway">
    <text evidence="9">Amino-acid biosynthesis; L-arginine biosynthesis; N(2)-acetyl-L-ornithine from L-glutamate: step 4/4.</text>
</comment>
<evidence type="ECO:0000256" key="6">
    <source>
        <dbReference type="ARBA" id="ARBA00023317"/>
    </source>
</evidence>
<feature type="binding site" evidence="9">
    <location>
        <position position="282"/>
    </location>
    <ligand>
        <name>N(2)-acetyl-L-ornithine</name>
        <dbReference type="ChEBI" id="CHEBI:57805"/>
    </ligand>
</feature>
<dbReference type="STRING" id="526222.Desal_1626"/>
<dbReference type="GO" id="GO:0003992">
    <property type="term" value="F:N2-acetyl-L-ornithine:2-oxoglutarate 5-aminotransferase activity"/>
    <property type="evidence" value="ECO:0007669"/>
    <property type="project" value="UniProtKB-UniRule"/>
</dbReference>
<dbReference type="InterPro" id="IPR049704">
    <property type="entry name" value="Aminotrans_3_PPA_site"/>
</dbReference>
<dbReference type="PANTHER" id="PTHR11986:SF79">
    <property type="entry name" value="ACETYLORNITHINE AMINOTRANSFERASE, MITOCHONDRIAL"/>
    <property type="match status" value="1"/>
</dbReference>
<feature type="modified residue" description="N6-(pyridoxal phosphate)lysine" evidence="9">
    <location>
        <position position="254"/>
    </location>
</feature>
<dbReference type="eggNOG" id="COG4992">
    <property type="taxonomic scope" value="Bacteria"/>
</dbReference>
<dbReference type="GO" id="GO:0042802">
    <property type="term" value="F:identical protein binding"/>
    <property type="evidence" value="ECO:0007669"/>
    <property type="project" value="TreeGrafter"/>
</dbReference>
<keyword evidence="2 9" id="KW-0032">Aminotransferase</keyword>
<dbReference type="EMBL" id="CP001649">
    <property type="protein sequence ID" value="ACS79688.1"/>
    <property type="molecule type" value="Genomic_DNA"/>
</dbReference>
<accession>C6BSY4</accession>
<comment type="subcellular location">
    <subcellularLocation>
        <location evidence="9">Cytoplasm</location>
    </subcellularLocation>
</comment>
<dbReference type="GO" id="GO:0031299">
    <property type="term" value="F:taurine-pyruvate aminotransferase activity"/>
    <property type="evidence" value="ECO:0007669"/>
    <property type="project" value="UniProtKB-EC"/>
</dbReference>
<feature type="binding site" evidence="9">
    <location>
        <position position="283"/>
    </location>
    <ligand>
        <name>pyridoxal 5'-phosphate</name>
        <dbReference type="ChEBI" id="CHEBI:597326"/>
    </ligand>
</feature>
<dbReference type="CDD" id="cd00610">
    <property type="entry name" value="OAT_like"/>
    <property type="match status" value="1"/>
</dbReference>
<dbReference type="InterPro" id="IPR015421">
    <property type="entry name" value="PyrdxlP-dep_Trfase_major"/>
</dbReference>
<dbReference type="InterPro" id="IPR050103">
    <property type="entry name" value="Class-III_PLP-dep_AT"/>
</dbReference>
<dbReference type="OrthoDB" id="9801834at2"/>
<comment type="catalytic activity">
    <reaction evidence="7">
        <text>taurine + pyruvate = sulfoacetaldehyde + L-alanine</text>
        <dbReference type="Rhea" id="RHEA:10420"/>
        <dbReference type="ChEBI" id="CHEBI:15361"/>
        <dbReference type="ChEBI" id="CHEBI:57972"/>
        <dbReference type="ChEBI" id="CHEBI:58246"/>
        <dbReference type="ChEBI" id="CHEBI:507393"/>
        <dbReference type="EC" id="2.6.1.77"/>
    </reaction>
    <physiologicalReaction direction="left-to-right" evidence="7">
        <dbReference type="Rhea" id="RHEA:10421"/>
    </physiologicalReaction>
</comment>
<feature type="binding site" evidence="9">
    <location>
        <begin position="106"/>
        <end position="107"/>
    </location>
    <ligand>
        <name>pyridoxal 5'-phosphate</name>
        <dbReference type="ChEBI" id="CHEBI:597326"/>
    </ligand>
</feature>